<dbReference type="Pfam" id="PF00270">
    <property type="entry name" value="DEAD"/>
    <property type="match status" value="1"/>
</dbReference>
<keyword evidence="2" id="KW-0347">Helicase</keyword>
<evidence type="ECO:0000313" key="2">
    <source>
        <dbReference type="EMBL" id="VEH71992.1"/>
    </source>
</evidence>
<keyword evidence="2" id="KW-0067">ATP-binding</keyword>
<dbReference type="InterPro" id="IPR027417">
    <property type="entry name" value="P-loop_NTPase"/>
</dbReference>
<sequence>MGKHSRDNLVNVEYAQAGTSVSTDTLGMREMQRRVYEERDAEYLLIKAPPASGKSRALMFVGLDKLFNQGREKVIVAVPERSIGGSFNDTELKKFGFFADWEVKPENNLCSAGSSSSKVDEFIRFLKGNDSILVCTHATLRFAFERLTPEDFNGTVLAIDEFHHVSADLDNSRLGKLLRDVMNGSDAHIVAMTGSYFRGDAVPVLLPGDEAKFTPVTFNYYDQLNGYEHLKSLGIGHHFYQGRYTDTVHEVLDLDKKTIVHIPSVNSGESTKDKIEEVGLILDVIGEHVGVEEDTGIILMRRRDNGEILRVADLVDDTDQKARARTLLYLTETASKKRDAVDIIIALGMAKEGFDWPFAEHALTVGYRASLTEIIQIIGRVTRDSEGKNHAQFTNLLAEPDAAQSEVTVSVNNMLKAITASLLMEQVLAQNFDFKAKSGSDDRSEPGTLKIDGLKEPSTDRVRQIISTDLNDLKAKILQDDTFERAAVGNVDAETTNKVLIPKIIRAQYPELTPDEVEEVRQRVVVDSAIKTGEVREVGDQRFIKMANQFVDIDDLNIDLIDKINPFQRAFEILSKSVTPTVLQLIADSIYTNRLDISLEEAMEQFPKIQAWMKANRRKPERRAEDAEERQLADALLVIQKAANERKAEKAAQAQPVNNEFEG</sequence>
<gene>
    <name evidence="2" type="ORF">NCTC934_00251</name>
</gene>
<evidence type="ECO:0000259" key="1">
    <source>
        <dbReference type="Pfam" id="PF00270"/>
    </source>
</evidence>
<keyword evidence="2" id="KW-0378">Hydrolase</keyword>
<feature type="domain" description="DEAD/DEAH-box helicase" evidence="1">
    <location>
        <begin position="32"/>
        <end position="193"/>
    </location>
</feature>
<dbReference type="SUPFAM" id="SSF52540">
    <property type="entry name" value="P-loop containing nucleoside triphosphate hydrolases"/>
    <property type="match status" value="1"/>
</dbReference>
<evidence type="ECO:0000313" key="3">
    <source>
        <dbReference type="Proteomes" id="UP000280707"/>
    </source>
</evidence>
<organism evidence="2 3">
    <name type="scientific">Corynebacterium segmentosum</name>
    <dbReference type="NCBI Taxonomy" id="43990"/>
    <lineage>
        <taxon>Bacteria</taxon>
        <taxon>Bacillati</taxon>
        <taxon>Actinomycetota</taxon>
        <taxon>Actinomycetes</taxon>
        <taxon>Mycobacteriales</taxon>
        <taxon>Corynebacteriaceae</taxon>
        <taxon>Corynebacterium</taxon>
    </lineage>
</organism>
<dbReference type="GO" id="GO:0004386">
    <property type="term" value="F:helicase activity"/>
    <property type="evidence" value="ECO:0007669"/>
    <property type="project" value="UniProtKB-KW"/>
</dbReference>
<proteinExistence type="predicted"/>
<dbReference type="RefSeq" id="WP_126318139.1">
    <property type="nucleotide sequence ID" value="NZ_LR134408.1"/>
</dbReference>
<keyword evidence="3" id="KW-1185">Reference proteome</keyword>
<dbReference type="InterPro" id="IPR011545">
    <property type="entry name" value="DEAD/DEAH_box_helicase_dom"/>
</dbReference>
<dbReference type="Proteomes" id="UP000280707">
    <property type="component" value="Chromosome"/>
</dbReference>
<keyword evidence="2" id="KW-0547">Nucleotide-binding</keyword>
<protein>
    <submittedName>
        <fullName evidence="2">ATP-dependent helicase</fullName>
    </submittedName>
</protein>
<accession>A0ABY6TDA9</accession>
<dbReference type="Gene3D" id="3.40.50.300">
    <property type="entry name" value="P-loop containing nucleotide triphosphate hydrolases"/>
    <property type="match status" value="2"/>
</dbReference>
<reference evidence="2 3" key="1">
    <citation type="submission" date="2018-12" db="EMBL/GenBank/DDBJ databases">
        <authorList>
            <consortium name="Pathogen Informatics"/>
        </authorList>
    </citation>
    <scope>NUCLEOTIDE SEQUENCE [LARGE SCALE GENOMIC DNA]</scope>
    <source>
        <strain evidence="2 3">NCTC934</strain>
    </source>
</reference>
<dbReference type="EMBL" id="LR134408">
    <property type="protein sequence ID" value="VEH71992.1"/>
    <property type="molecule type" value="Genomic_DNA"/>
</dbReference>
<name>A0ABY6TDA9_9CORY</name>